<evidence type="ECO:0000313" key="2">
    <source>
        <dbReference type="EMBL" id="ASJ75794.1"/>
    </source>
</evidence>
<dbReference type="InterPro" id="IPR002744">
    <property type="entry name" value="MIP18-like"/>
</dbReference>
<evidence type="ECO:0000313" key="3">
    <source>
        <dbReference type="Proteomes" id="UP000250079"/>
    </source>
</evidence>
<protein>
    <recommendedName>
        <fullName evidence="1">MIP18 family-like domain-containing protein</fullName>
    </recommendedName>
</protein>
<dbReference type="PANTHER" id="PTHR42831">
    <property type="entry name" value="FE-S PROTEIN MATURATION AUXILIARY FACTOR YITW"/>
    <property type="match status" value="1"/>
</dbReference>
<dbReference type="Proteomes" id="UP000250079">
    <property type="component" value="Chromosome"/>
</dbReference>
<dbReference type="Pfam" id="PF01883">
    <property type="entry name" value="FeS_assembly_P"/>
    <property type="match status" value="1"/>
</dbReference>
<dbReference type="Gene3D" id="3.30.300.130">
    <property type="entry name" value="Fe-S cluster assembly (FSCA)"/>
    <property type="match status" value="1"/>
</dbReference>
<keyword evidence="3" id="KW-1185">Reference proteome</keyword>
<dbReference type="NCBIfam" id="TIGR03406">
    <property type="entry name" value="FeS_long_SufT"/>
    <property type="match status" value="1"/>
</dbReference>
<dbReference type="RefSeq" id="WP_088920652.1">
    <property type="nucleotide sequence ID" value="NZ_CP018632.1"/>
</dbReference>
<name>A0A2Z2P7H5_9GAMM</name>
<reference evidence="2 3" key="1">
    <citation type="submission" date="2016-12" db="EMBL/GenBank/DDBJ databases">
        <authorList>
            <person name="Song W.-J."/>
            <person name="Kurnit D.M."/>
        </authorList>
    </citation>
    <scope>NUCLEOTIDE SEQUENCE [LARGE SCALE GENOMIC DNA]</scope>
    <source>
        <strain evidence="2 3">IMCC3135</strain>
    </source>
</reference>
<feature type="domain" description="MIP18 family-like" evidence="1">
    <location>
        <begin position="82"/>
        <end position="154"/>
    </location>
</feature>
<dbReference type="AlphaFoldDB" id="A0A2Z2P7H5"/>
<dbReference type="InterPro" id="IPR052339">
    <property type="entry name" value="Fe-S_Maturation_MIP18"/>
</dbReference>
<proteinExistence type="predicted"/>
<dbReference type="KEGG" id="gai:IMCC3135_28710"/>
<dbReference type="PANTHER" id="PTHR42831:SF1">
    <property type="entry name" value="FE-S PROTEIN MATURATION AUXILIARY FACTOR YITW"/>
    <property type="match status" value="1"/>
</dbReference>
<sequence>MLQKIVVTKRECRARRVPTGEPQIIPANQFVTITQDLGGSFTVTWRGNMLRIDGIDADVLGREMLTAPAFDEDNEGTDVSEKNVWLALESVFDPEIPINLVELGLIYDVAIEQTTGIVTIQMTLTAPGCGMGPVLVSDVEDRVSTVPNVKKVVVELIFDPPWSREMMSEEAQLEAGLFF</sequence>
<accession>A0A2Z2P7H5</accession>
<dbReference type="EMBL" id="CP018632">
    <property type="protein sequence ID" value="ASJ75794.1"/>
    <property type="molecule type" value="Genomic_DNA"/>
</dbReference>
<dbReference type="OrthoDB" id="9805360at2"/>
<organism evidence="2 3">
    <name type="scientific">Granulosicoccus antarcticus IMCC3135</name>
    <dbReference type="NCBI Taxonomy" id="1192854"/>
    <lineage>
        <taxon>Bacteria</taxon>
        <taxon>Pseudomonadati</taxon>
        <taxon>Pseudomonadota</taxon>
        <taxon>Gammaproteobacteria</taxon>
        <taxon>Chromatiales</taxon>
        <taxon>Granulosicoccaceae</taxon>
        <taxon>Granulosicoccus</taxon>
    </lineage>
</organism>
<evidence type="ECO:0000259" key="1">
    <source>
        <dbReference type="Pfam" id="PF01883"/>
    </source>
</evidence>
<dbReference type="SUPFAM" id="SSF117916">
    <property type="entry name" value="Fe-S cluster assembly (FSCA) domain-like"/>
    <property type="match status" value="1"/>
</dbReference>
<dbReference type="InterPro" id="IPR017776">
    <property type="entry name" value="FeS_assembly_SufT_put"/>
</dbReference>
<gene>
    <name evidence="2" type="ORF">IMCC3135_28710</name>
</gene>
<dbReference type="InterPro" id="IPR034904">
    <property type="entry name" value="FSCA_dom_sf"/>
</dbReference>